<dbReference type="SUPFAM" id="SSF46626">
    <property type="entry name" value="Cytochrome c"/>
    <property type="match status" value="1"/>
</dbReference>
<proteinExistence type="predicted"/>
<dbReference type="InterPro" id="IPR036909">
    <property type="entry name" value="Cyt_c-like_dom_sf"/>
</dbReference>
<dbReference type="GO" id="GO:0009055">
    <property type="term" value="F:electron transfer activity"/>
    <property type="evidence" value="ECO:0007669"/>
    <property type="project" value="InterPro"/>
</dbReference>
<sequence>MRRRFSATLAALAVTTLAVLPAPSAQAQADTPALVRERCTACHNLNRVRDRIGKNSEKDWSDYIGRMQKRGARVDDAQKSVMAAYLATLASGDAL</sequence>
<accession>A0A0W8G632</accession>
<evidence type="ECO:0000313" key="1">
    <source>
        <dbReference type="EMBL" id="KUG28508.1"/>
    </source>
</evidence>
<name>A0A0W8G632_9ZZZZ</name>
<dbReference type="EMBL" id="LNQE01000214">
    <property type="protein sequence ID" value="KUG28508.1"/>
    <property type="molecule type" value="Genomic_DNA"/>
</dbReference>
<dbReference type="Gene3D" id="1.10.760.10">
    <property type="entry name" value="Cytochrome c-like domain"/>
    <property type="match status" value="1"/>
</dbReference>
<dbReference type="AlphaFoldDB" id="A0A0W8G632"/>
<evidence type="ECO:0008006" key="2">
    <source>
        <dbReference type="Google" id="ProtNLM"/>
    </source>
</evidence>
<reference evidence="1" key="1">
    <citation type="journal article" date="2015" name="Proc. Natl. Acad. Sci. U.S.A.">
        <title>Networks of energetic and metabolic interactions define dynamics in microbial communities.</title>
        <authorList>
            <person name="Embree M."/>
            <person name="Liu J.K."/>
            <person name="Al-Bassam M.M."/>
            <person name="Zengler K."/>
        </authorList>
    </citation>
    <scope>NUCLEOTIDE SEQUENCE</scope>
</reference>
<protein>
    <recommendedName>
        <fullName evidence="2">Quinohemoprotein amine dehydrogenase alpha subunit haem binding domain-containing protein</fullName>
    </recommendedName>
</protein>
<comment type="caution">
    <text evidence="1">The sequence shown here is derived from an EMBL/GenBank/DDBJ whole genome shotgun (WGS) entry which is preliminary data.</text>
</comment>
<organism evidence="1">
    <name type="scientific">hydrocarbon metagenome</name>
    <dbReference type="NCBI Taxonomy" id="938273"/>
    <lineage>
        <taxon>unclassified sequences</taxon>
        <taxon>metagenomes</taxon>
        <taxon>ecological metagenomes</taxon>
    </lineage>
</organism>
<gene>
    <name evidence="1" type="ORF">ASZ90_001627</name>
</gene>
<dbReference type="GO" id="GO:0020037">
    <property type="term" value="F:heme binding"/>
    <property type="evidence" value="ECO:0007669"/>
    <property type="project" value="InterPro"/>
</dbReference>